<feature type="transmembrane region" description="Helical" evidence="9">
    <location>
        <begin position="308"/>
        <end position="329"/>
    </location>
</feature>
<feature type="transmembrane region" description="Helical" evidence="9">
    <location>
        <begin position="402"/>
        <end position="422"/>
    </location>
</feature>
<feature type="transmembrane region" description="Helical" evidence="9">
    <location>
        <begin position="274"/>
        <end position="296"/>
    </location>
</feature>
<proteinExistence type="inferred from homology"/>
<evidence type="ECO:0000256" key="1">
    <source>
        <dbReference type="ARBA" id="ARBA00004141"/>
    </source>
</evidence>
<keyword evidence="4 9" id="KW-0812">Transmembrane</keyword>
<dbReference type="Gene3D" id="1.10.3430.10">
    <property type="entry name" value="Ammonium transporter AmtB like domains"/>
    <property type="match status" value="1"/>
</dbReference>
<dbReference type="GO" id="GO:0008519">
    <property type="term" value="F:ammonium channel activity"/>
    <property type="evidence" value="ECO:0007669"/>
    <property type="project" value="InterPro"/>
</dbReference>
<feature type="transmembrane region" description="Helical" evidence="9">
    <location>
        <begin position="495"/>
        <end position="520"/>
    </location>
</feature>
<dbReference type="PANTHER" id="PTHR43029:SF10">
    <property type="entry name" value="AMMONIUM TRANSPORTER MEP2"/>
    <property type="match status" value="1"/>
</dbReference>
<evidence type="ECO:0000256" key="4">
    <source>
        <dbReference type="ARBA" id="ARBA00022692"/>
    </source>
</evidence>
<gene>
    <name evidence="11" type="ORF">LCGC14_1375160</name>
</gene>
<sequence length="550" mass="58549">MILADRERAVAEQPRRLAPDRSVFQHPDLEGHARVFVCLRPVFEIHQHVGAGVGEEDAGFLAGDRHEHGGHLPDRDRLQPADADGPAAGDHRCRVDRAVAVVEAQVVQVQHRPGADIEGLDVQRLDAGLVVGAIHQPNSSHVGAAQGESVQGEVVGQAVRRQPDVPAGDLEGVDDARAAFEDQRNVPQAGQGRRVDAAVSEVRPGHVYGGAGSGGEGGIIGNLDKAFLRGVDLNTPFGDGAIPEYLFFAYQMMFAIITPALITGAFANRIRFPAYLMFLIAWLILVYFPFVHMVWGGGLFAKWGIKDFAGGIVVHNTAGMAALASVLFVGRRRKGDDVPHSIPLVALGTGLLWFGWYGFNAGSQLKVDSVTVTAFINTDIAASCAAIAWMTVEWFQTKKPRFVGLLTGAVAGLATITPAAGFVTPGSAAFIGVLAGVICYAAVSLKNKLGWDDALDVWGVHGVGGALGTIMLGLLAHEMINGQTGLIFGGNAKFFGLQCLGILISSAYAFVFTYGMLWIINKITPVKTTESEEMELDESLHGETAYEEAI</sequence>
<dbReference type="GO" id="GO:0005886">
    <property type="term" value="C:plasma membrane"/>
    <property type="evidence" value="ECO:0007669"/>
    <property type="project" value="TreeGrafter"/>
</dbReference>
<reference evidence="11" key="1">
    <citation type="journal article" date="2015" name="Nature">
        <title>Complex archaea that bridge the gap between prokaryotes and eukaryotes.</title>
        <authorList>
            <person name="Spang A."/>
            <person name="Saw J.H."/>
            <person name="Jorgensen S.L."/>
            <person name="Zaremba-Niedzwiedzka K."/>
            <person name="Martijn J."/>
            <person name="Lind A.E."/>
            <person name="van Eijk R."/>
            <person name="Schleper C."/>
            <person name="Guy L."/>
            <person name="Ettema T.J."/>
        </authorList>
    </citation>
    <scope>NUCLEOTIDE SEQUENCE</scope>
</reference>
<evidence type="ECO:0000256" key="8">
    <source>
        <dbReference type="SAM" id="MobiDB-lite"/>
    </source>
</evidence>
<dbReference type="InterPro" id="IPR018047">
    <property type="entry name" value="Ammonium_transpt_CS"/>
</dbReference>
<name>A0A0F9K4A6_9ZZZZ</name>
<keyword evidence="7" id="KW-0924">Ammonia transport</keyword>
<dbReference type="EMBL" id="LAZR01008723">
    <property type="protein sequence ID" value="KKM76934.1"/>
    <property type="molecule type" value="Genomic_DNA"/>
</dbReference>
<accession>A0A0F9K4A6</accession>
<evidence type="ECO:0000256" key="2">
    <source>
        <dbReference type="ARBA" id="ARBA00005887"/>
    </source>
</evidence>
<feature type="transmembrane region" description="Helical" evidence="9">
    <location>
        <begin position="245"/>
        <end position="267"/>
    </location>
</feature>
<evidence type="ECO:0000256" key="5">
    <source>
        <dbReference type="ARBA" id="ARBA00022989"/>
    </source>
</evidence>
<feature type="domain" description="Ammonium transporter AmtB-like" evidence="10">
    <location>
        <begin position="218"/>
        <end position="546"/>
    </location>
</feature>
<evidence type="ECO:0000259" key="10">
    <source>
        <dbReference type="Pfam" id="PF00909"/>
    </source>
</evidence>
<feature type="transmembrane region" description="Helical" evidence="9">
    <location>
        <begin position="428"/>
        <end position="445"/>
    </location>
</feature>
<evidence type="ECO:0000256" key="9">
    <source>
        <dbReference type="SAM" id="Phobius"/>
    </source>
</evidence>
<organism evidence="11">
    <name type="scientific">marine sediment metagenome</name>
    <dbReference type="NCBI Taxonomy" id="412755"/>
    <lineage>
        <taxon>unclassified sequences</taxon>
        <taxon>metagenomes</taxon>
        <taxon>ecological metagenomes</taxon>
    </lineage>
</organism>
<comment type="caution">
    <text evidence="11">The sequence shown here is derived from an EMBL/GenBank/DDBJ whole genome shotgun (WGS) entry which is preliminary data.</text>
</comment>
<evidence type="ECO:0000256" key="7">
    <source>
        <dbReference type="ARBA" id="ARBA00023177"/>
    </source>
</evidence>
<feature type="region of interest" description="Disordered" evidence="8">
    <location>
        <begin position="62"/>
        <end position="90"/>
    </location>
</feature>
<dbReference type="PROSITE" id="PS01219">
    <property type="entry name" value="AMMONIUM_TRANSP"/>
    <property type="match status" value="1"/>
</dbReference>
<dbReference type="PANTHER" id="PTHR43029">
    <property type="entry name" value="AMMONIUM TRANSPORTER MEP2"/>
    <property type="match status" value="1"/>
</dbReference>
<keyword evidence="6 9" id="KW-0472">Membrane</keyword>
<feature type="transmembrane region" description="Helical" evidence="9">
    <location>
        <begin position="371"/>
        <end position="390"/>
    </location>
</feature>
<keyword evidence="3" id="KW-0813">Transport</keyword>
<dbReference type="SUPFAM" id="SSF111352">
    <property type="entry name" value="Ammonium transporter"/>
    <property type="match status" value="1"/>
</dbReference>
<keyword evidence="5 9" id="KW-1133">Transmembrane helix</keyword>
<feature type="transmembrane region" description="Helical" evidence="9">
    <location>
        <begin position="457"/>
        <end position="475"/>
    </location>
</feature>
<comment type="subcellular location">
    <subcellularLocation>
        <location evidence="1">Membrane</location>
        <topology evidence="1">Multi-pass membrane protein</topology>
    </subcellularLocation>
</comment>
<dbReference type="AlphaFoldDB" id="A0A0F9K4A6"/>
<dbReference type="InterPro" id="IPR001905">
    <property type="entry name" value="Ammonium_transpt"/>
</dbReference>
<dbReference type="InterPro" id="IPR024041">
    <property type="entry name" value="NH4_transpt_AmtB-like_dom"/>
</dbReference>
<feature type="transmembrane region" description="Helical" evidence="9">
    <location>
        <begin position="341"/>
        <end position="359"/>
    </location>
</feature>
<evidence type="ECO:0000313" key="11">
    <source>
        <dbReference type="EMBL" id="KKM76934.1"/>
    </source>
</evidence>
<evidence type="ECO:0000256" key="6">
    <source>
        <dbReference type="ARBA" id="ARBA00023136"/>
    </source>
</evidence>
<feature type="compositionally biased region" description="Basic and acidic residues" evidence="8">
    <location>
        <begin position="63"/>
        <end position="79"/>
    </location>
</feature>
<dbReference type="InterPro" id="IPR029020">
    <property type="entry name" value="Ammonium/urea_transptr"/>
</dbReference>
<evidence type="ECO:0000256" key="3">
    <source>
        <dbReference type="ARBA" id="ARBA00022448"/>
    </source>
</evidence>
<protein>
    <recommendedName>
        <fullName evidence="10">Ammonium transporter AmtB-like domain-containing protein</fullName>
    </recommendedName>
</protein>
<comment type="similarity">
    <text evidence="2">Belongs to the ammonia transporter channel (TC 1.A.11.2) family.</text>
</comment>
<dbReference type="Pfam" id="PF00909">
    <property type="entry name" value="Ammonium_transp"/>
    <property type="match status" value="1"/>
</dbReference>